<feature type="transmembrane region" description="Helical" evidence="8">
    <location>
        <begin position="70"/>
        <end position="90"/>
    </location>
</feature>
<dbReference type="Gene3D" id="1.20.1530.20">
    <property type="match status" value="1"/>
</dbReference>
<dbReference type="Proteomes" id="UP001589568">
    <property type="component" value="Unassembled WGS sequence"/>
</dbReference>
<feature type="transmembrane region" description="Helical" evidence="8">
    <location>
        <begin position="6"/>
        <end position="28"/>
    </location>
</feature>
<organism evidence="10 11">
    <name type="scientific">Nonomuraea salmonea</name>
    <dbReference type="NCBI Taxonomy" id="46181"/>
    <lineage>
        <taxon>Bacteria</taxon>
        <taxon>Bacillati</taxon>
        <taxon>Actinomycetota</taxon>
        <taxon>Actinomycetes</taxon>
        <taxon>Streptosporangiales</taxon>
        <taxon>Streptosporangiaceae</taxon>
        <taxon>Nonomuraea</taxon>
    </lineage>
</organism>
<evidence type="ECO:0000256" key="2">
    <source>
        <dbReference type="ARBA" id="ARBA00022448"/>
    </source>
</evidence>
<keyword evidence="3 8" id="KW-0812">Transmembrane</keyword>
<dbReference type="PANTHER" id="PTHR32468">
    <property type="entry name" value="CATION/H + ANTIPORTER"/>
    <property type="match status" value="1"/>
</dbReference>
<feature type="transmembrane region" description="Helical" evidence="8">
    <location>
        <begin position="40"/>
        <end position="58"/>
    </location>
</feature>
<feature type="transmembrane region" description="Helical" evidence="8">
    <location>
        <begin position="138"/>
        <end position="161"/>
    </location>
</feature>
<dbReference type="InterPro" id="IPR038770">
    <property type="entry name" value="Na+/solute_symporter_sf"/>
</dbReference>
<evidence type="ECO:0000313" key="11">
    <source>
        <dbReference type="Proteomes" id="UP001589568"/>
    </source>
</evidence>
<evidence type="ECO:0000256" key="6">
    <source>
        <dbReference type="ARBA" id="ARBA00023136"/>
    </source>
</evidence>
<reference evidence="10 11" key="1">
    <citation type="submission" date="2024-09" db="EMBL/GenBank/DDBJ databases">
        <authorList>
            <person name="Sun Q."/>
            <person name="Mori K."/>
        </authorList>
    </citation>
    <scope>NUCLEOTIDE SEQUENCE [LARGE SCALE GENOMIC DNA]</scope>
    <source>
        <strain evidence="10 11">JCM 3324</strain>
    </source>
</reference>
<protein>
    <submittedName>
        <fullName evidence="10">Cation:proton antiporter</fullName>
    </submittedName>
</protein>
<feature type="transmembrane region" description="Helical" evidence="8">
    <location>
        <begin position="365"/>
        <end position="381"/>
    </location>
</feature>
<feature type="region of interest" description="Disordered" evidence="7">
    <location>
        <begin position="414"/>
        <end position="437"/>
    </location>
</feature>
<keyword evidence="6 8" id="KW-0472">Membrane</keyword>
<feature type="transmembrane region" description="Helical" evidence="8">
    <location>
        <begin position="322"/>
        <end position="344"/>
    </location>
</feature>
<evidence type="ECO:0000256" key="1">
    <source>
        <dbReference type="ARBA" id="ARBA00004141"/>
    </source>
</evidence>
<feature type="transmembrane region" description="Helical" evidence="8">
    <location>
        <begin position="239"/>
        <end position="256"/>
    </location>
</feature>
<feature type="transmembrane region" description="Helical" evidence="8">
    <location>
        <begin position="262"/>
        <end position="279"/>
    </location>
</feature>
<evidence type="ECO:0000256" key="8">
    <source>
        <dbReference type="SAM" id="Phobius"/>
    </source>
</evidence>
<dbReference type="RefSeq" id="WP_345408261.1">
    <property type="nucleotide sequence ID" value="NZ_BAAAXS010000001.1"/>
</dbReference>
<dbReference type="InterPro" id="IPR006153">
    <property type="entry name" value="Cation/H_exchanger_TM"/>
</dbReference>
<name>A0ABV5P271_9ACTN</name>
<accession>A0ABV5P271</accession>
<dbReference type="EMBL" id="JBHMCF010000052">
    <property type="protein sequence ID" value="MFB9476612.1"/>
    <property type="molecule type" value="Genomic_DNA"/>
</dbReference>
<keyword evidence="5" id="KW-0406">Ion transport</keyword>
<evidence type="ECO:0000259" key="9">
    <source>
        <dbReference type="Pfam" id="PF00999"/>
    </source>
</evidence>
<comment type="subcellular location">
    <subcellularLocation>
        <location evidence="1">Membrane</location>
        <topology evidence="1">Multi-pass membrane protein</topology>
    </subcellularLocation>
</comment>
<keyword evidence="2" id="KW-0813">Transport</keyword>
<keyword evidence="11" id="KW-1185">Reference proteome</keyword>
<feature type="transmembrane region" description="Helical" evidence="8">
    <location>
        <begin position="291"/>
        <end position="310"/>
    </location>
</feature>
<proteinExistence type="predicted"/>
<feature type="domain" description="Cation/H+ exchanger transmembrane" evidence="9">
    <location>
        <begin position="21"/>
        <end position="404"/>
    </location>
</feature>
<comment type="caution">
    <text evidence="10">The sequence shown here is derived from an EMBL/GenBank/DDBJ whole genome shotgun (WGS) entry which is preliminary data.</text>
</comment>
<evidence type="ECO:0000256" key="3">
    <source>
        <dbReference type="ARBA" id="ARBA00022692"/>
    </source>
</evidence>
<feature type="transmembrane region" description="Helical" evidence="8">
    <location>
        <begin position="387"/>
        <end position="406"/>
    </location>
</feature>
<feature type="transmembrane region" description="Helical" evidence="8">
    <location>
        <begin position="208"/>
        <end position="227"/>
    </location>
</feature>
<gene>
    <name evidence="10" type="ORF">ACFFR3_44585</name>
</gene>
<evidence type="ECO:0000256" key="5">
    <source>
        <dbReference type="ARBA" id="ARBA00023065"/>
    </source>
</evidence>
<evidence type="ECO:0000256" key="4">
    <source>
        <dbReference type="ARBA" id="ARBA00022989"/>
    </source>
</evidence>
<evidence type="ECO:0000256" key="7">
    <source>
        <dbReference type="SAM" id="MobiDB-lite"/>
    </source>
</evidence>
<sequence>MSQSSSSVLAVADVAVVLAVGAALAPLIRRLRQPRVIAEIVAGIALGPSLLGLVPGELTTHLFPAGVRPLLSAIAQVGVLLFMFLVGWEMDLGHARTRGRAVLGVSLASIAFPFGAGAVLATWLYGNHAMIDGHRVDQVAFVMFVGTAMAITAFPVLARIIVEHRLQLTPVGVISLSAAAAGDVLSWCMLALVSVVATSAHPGRLLEVLGYSALYALVLWAAVRPLLRVLIRRMSRNGGVSPQLLTIIAAGVFLAAYTTDRIGIHAIFGAFSFGLIMPRDSVEILVSHVRIPLEHVTGLLMPIFFITTGLSVDLSELGGSGIVELLAIIAVACLGKLAGVIPAARAAGMTWTDSTTVGLLMNTRGLTEVIILNAGLSLGILDTRMFTMMIVMALVTTAMAGPFLSYRPHARAGGRATAGRTAPESRLSEAASPGPAE</sequence>
<feature type="transmembrane region" description="Helical" evidence="8">
    <location>
        <begin position="173"/>
        <end position="196"/>
    </location>
</feature>
<dbReference type="InterPro" id="IPR050794">
    <property type="entry name" value="CPA2_transporter"/>
</dbReference>
<evidence type="ECO:0000313" key="10">
    <source>
        <dbReference type="EMBL" id="MFB9476612.1"/>
    </source>
</evidence>
<keyword evidence="4 8" id="KW-1133">Transmembrane helix</keyword>
<dbReference type="PANTHER" id="PTHR32468:SF0">
    <property type="entry name" value="K(+)_H(+) ANTIPORTER 1"/>
    <property type="match status" value="1"/>
</dbReference>
<feature type="transmembrane region" description="Helical" evidence="8">
    <location>
        <begin position="102"/>
        <end position="126"/>
    </location>
</feature>
<dbReference type="Pfam" id="PF00999">
    <property type="entry name" value="Na_H_Exchanger"/>
    <property type="match status" value="1"/>
</dbReference>